<feature type="compositionally biased region" description="Low complexity" evidence="1">
    <location>
        <begin position="1"/>
        <end position="18"/>
    </location>
</feature>
<gene>
    <name evidence="2" type="ORF">WDU93_10880</name>
</gene>
<accession>A0ABU8LLJ6</accession>
<name>A0ABU8LLJ6_9MICO</name>
<protein>
    <submittedName>
        <fullName evidence="2">Helix-turn-helix domain-containing protein</fullName>
    </submittedName>
</protein>
<evidence type="ECO:0000313" key="2">
    <source>
        <dbReference type="EMBL" id="MEJ1092197.1"/>
    </source>
</evidence>
<keyword evidence="3" id="KW-1185">Reference proteome</keyword>
<dbReference type="EMBL" id="JBBDGN010000010">
    <property type="protein sequence ID" value="MEJ1092197.1"/>
    <property type="molecule type" value="Genomic_DNA"/>
</dbReference>
<dbReference type="Proteomes" id="UP001366085">
    <property type="component" value="Unassembled WGS sequence"/>
</dbReference>
<reference evidence="2 3" key="1">
    <citation type="submission" date="2024-02" db="EMBL/GenBank/DDBJ databases">
        <authorList>
            <person name="Saticioglu I.B."/>
        </authorList>
    </citation>
    <scope>NUCLEOTIDE SEQUENCE [LARGE SCALE GENOMIC DNA]</scope>
    <source>
        <strain evidence="2 3">Mu-43</strain>
    </source>
</reference>
<evidence type="ECO:0000256" key="1">
    <source>
        <dbReference type="SAM" id="MobiDB-lite"/>
    </source>
</evidence>
<feature type="region of interest" description="Disordered" evidence="1">
    <location>
        <begin position="1"/>
        <end position="25"/>
    </location>
</feature>
<comment type="caution">
    <text evidence="2">The sequence shown here is derived from an EMBL/GenBank/DDBJ whole genome shotgun (WGS) entry which is preliminary data.</text>
</comment>
<sequence length="182" mass="19531">MTVAAVKSAAGASAPAKARNPNRTAPEVEAQVVELARAGKSRNFVSKSLKLHPSTVTRIAREAGVEWAKVTGPGSNGTPEAMARARGVQSQHARNRRAVISERILDEQERALDLLAKCNVPRDYALLSQSLANQAKSYESLTAQDRNAAPDLSHIASTFDMLLMGLRATSIEVPPEQGSFEE</sequence>
<dbReference type="RefSeq" id="WP_337320510.1">
    <property type="nucleotide sequence ID" value="NZ_JBBDGN010000010.1"/>
</dbReference>
<organism evidence="2 3">
    <name type="scientific">Microbacterium istanbulense</name>
    <dbReference type="NCBI Taxonomy" id="3122049"/>
    <lineage>
        <taxon>Bacteria</taxon>
        <taxon>Bacillati</taxon>
        <taxon>Actinomycetota</taxon>
        <taxon>Actinomycetes</taxon>
        <taxon>Micrococcales</taxon>
        <taxon>Microbacteriaceae</taxon>
        <taxon>Microbacterium</taxon>
    </lineage>
</organism>
<evidence type="ECO:0000313" key="3">
    <source>
        <dbReference type="Proteomes" id="UP001366085"/>
    </source>
</evidence>
<proteinExistence type="predicted"/>